<proteinExistence type="predicted"/>
<dbReference type="SMART" id="SM00220">
    <property type="entry name" value="S_TKc"/>
    <property type="match status" value="1"/>
</dbReference>
<dbReference type="PROSITE" id="PS00108">
    <property type="entry name" value="PROTEIN_KINASE_ST"/>
    <property type="match status" value="1"/>
</dbReference>
<dbReference type="InterPro" id="IPR045269">
    <property type="entry name" value="Atg1-like"/>
</dbReference>
<name>A0A1V1NR79_9BACT</name>
<evidence type="ECO:0000313" key="2">
    <source>
        <dbReference type="EMBL" id="ETR65079.1"/>
    </source>
</evidence>
<dbReference type="GO" id="GO:0005737">
    <property type="term" value="C:cytoplasm"/>
    <property type="evidence" value="ECO:0007669"/>
    <property type="project" value="TreeGrafter"/>
</dbReference>
<evidence type="ECO:0000259" key="1">
    <source>
        <dbReference type="PROSITE" id="PS50011"/>
    </source>
</evidence>
<accession>A0A1V1NR79</accession>
<dbReference type="Gene3D" id="1.10.510.10">
    <property type="entry name" value="Transferase(Phosphotransferase) domain 1"/>
    <property type="match status" value="1"/>
</dbReference>
<dbReference type="Pfam" id="PF00069">
    <property type="entry name" value="Pkinase"/>
    <property type="match status" value="1"/>
</dbReference>
<gene>
    <name evidence="2" type="ORF">OMM_14850</name>
</gene>
<dbReference type="SUPFAM" id="SSF56112">
    <property type="entry name" value="Protein kinase-like (PK-like)"/>
    <property type="match status" value="1"/>
</dbReference>
<comment type="caution">
    <text evidence="2">The sequence shown here is derived from an EMBL/GenBank/DDBJ whole genome shotgun (WGS) entry which is preliminary data.</text>
</comment>
<dbReference type="EMBL" id="ATBP01003236">
    <property type="protein sequence ID" value="ETR65079.1"/>
    <property type="molecule type" value="Genomic_DNA"/>
</dbReference>
<dbReference type="AlphaFoldDB" id="A0A1V1NR79"/>
<dbReference type="InterPro" id="IPR000719">
    <property type="entry name" value="Prot_kinase_dom"/>
</dbReference>
<organism evidence="2 3">
    <name type="scientific">Candidatus Magnetoglobus multicellularis str. Araruama</name>
    <dbReference type="NCBI Taxonomy" id="890399"/>
    <lineage>
        <taxon>Bacteria</taxon>
        <taxon>Pseudomonadati</taxon>
        <taxon>Thermodesulfobacteriota</taxon>
        <taxon>Desulfobacteria</taxon>
        <taxon>Desulfobacterales</taxon>
        <taxon>Desulfobacteraceae</taxon>
        <taxon>Candidatus Magnetoglobus</taxon>
    </lineage>
</organism>
<dbReference type="InterPro" id="IPR008271">
    <property type="entry name" value="Ser/Thr_kinase_AS"/>
</dbReference>
<dbReference type="GO" id="GO:0005524">
    <property type="term" value="F:ATP binding"/>
    <property type="evidence" value="ECO:0007669"/>
    <property type="project" value="InterPro"/>
</dbReference>
<dbReference type="PANTHER" id="PTHR24348">
    <property type="entry name" value="SERINE/THREONINE-PROTEIN KINASE UNC-51-RELATED"/>
    <property type="match status" value="1"/>
</dbReference>
<feature type="domain" description="Protein kinase" evidence="1">
    <location>
        <begin position="1"/>
        <end position="146"/>
    </location>
</feature>
<protein>
    <recommendedName>
        <fullName evidence="1">Protein kinase domain-containing protein</fullName>
    </recommendedName>
</protein>
<reference evidence="3" key="1">
    <citation type="submission" date="2012-11" db="EMBL/GenBank/DDBJ databases">
        <authorList>
            <person name="Lucero-Rivera Y.E."/>
            <person name="Tovar-Ramirez D."/>
        </authorList>
    </citation>
    <scope>NUCLEOTIDE SEQUENCE [LARGE SCALE GENOMIC DNA]</scope>
    <source>
        <strain evidence="3">Araruama</strain>
    </source>
</reference>
<sequence length="146" mass="16682">MTKNSFFIEILKGVNDAHNMNIIHRDLKPPNIFITSDNKPKIIDFGIAKFKDMSVTESREMGGTLPYMDPNAILTGLKYVDCRCDIYALGIILYELIMGANPWILNDLEFAEFVKGVTSGKKHILEIDEEYNFEDEKIRNVICNCT</sequence>
<dbReference type="InterPro" id="IPR011009">
    <property type="entry name" value="Kinase-like_dom_sf"/>
</dbReference>
<evidence type="ECO:0000313" key="3">
    <source>
        <dbReference type="Proteomes" id="UP000189670"/>
    </source>
</evidence>
<dbReference type="GO" id="GO:0004674">
    <property type="term" value="F:protein serine/threonine kinase activity"/>
    <property type="evidence" value="ECO:0007669"/>
    <property type="project" value="InterPro"/>
</dbReference>
<dbReference type="PROSITE" id="PS50011">
    <property type="entry name" value="PROTEIN_KINASE_DOM"/>
    <property type="match status" value="1"/>
</dbReference>
<dbReference type="Proteomes" id="UP000189670">
    <property type="component" value="Unassembled WGS sequence"/>
</dbReference>
<feature type="non-terminal residue" evidence="2">
    <location>
        <position position="146"/>
    </location>
</feature>